<dbReference type="EMBL" id="JXTC01000436">
    <property type="protein sequence ID" value="PON54121.1"/>
    <property type="molecule type" value="Genomic_DNA"/>
</dbReference>
<proteinExistence type="predicted"/>
<gene>
    <name evidence="1" type="ORF">TorRG33x02_303580</name>
</gene>
<dbReference type="Proteomes" id="UP000237000">
    <property type="component" value="Unassembled WGS sequence"/>
</dbReference>
<keyword evidence="2" id="KW-1185">Reference proteome</keyword>
<reference evidence="2" key="1">
    <citation type="submission" date="2016-06" db="EMBL/GenBank/DDBJ databases">
        <title>Parallel loss of symbiosis genes in relatives of nitrogen-fixing non-legume Parasponia.</title>
        <authorList>
            <person name="Van Velzen R."/>
            <person name="Holmer R."/>
            <person name="Bu F."/>
            <person name="Rutten L."/>
            <person name="Van Zeijl A."/>
            <person name="Liu W."/>
            <person name="Santuari L."/>
            <person name="Cao Q."/>
            <person name="Sharma T."/>
            <person name="Shen D."/>
            <person name="Roswanjaya Y."/>
            <person name="Wardhani T."/>
            <person name="Kalhor M.S."/>
            <person name="Jansen J."/>
            <person name="Van den Hoogen J."/>
            <person name="Gungor B."/>
            <person name="Hartog M."/>
            <person name="Hontelez J."/>
            <person name="Verver J."/>
            <person name="Yang W.-C."/>
            <person name="Schijlen E."/>
            <person name="Repin R."/>
            <person name="Schilthuizen M."/>
            <person name="Schranz E."/>
            <person name="Heidstra R."/>
            <person name="Miyata K."/>
            <person name="Fedorova E."/>
            <person name="Kohlen W."/>
            <person name="Bisseling T."/>
            <person name="Smit S."/>
            <person name="Geurts R."/>
        </authorList>
    </citation>
    <scope>NUCLEOTIDE SEQUENCE [LARGE SCALE GENOMIC DNA]</scope>
    <source>
        <strain evidence="2">cv. RG33-2</strain>
    </source>
</reference>
<evidence type="ECO:0000313" key="1">
    <source>
        <dbReference type="EMBL" id="PON54121.1"/>
    </source>
</evidence>
<evidence type="ECO:0008006" key="3">
    <source>
        <dbReference type="Google" id="ProtNLM"/>
    </source>
</evidence>
<organism evidence="1 2">
    <name type="scientific">Trema orientale</name>
    <name type="common">Charcoal tree</name>
    <name type="synonym">Celtis orientalis</name>
    <dbReference type="NCBI Taxonomy" id="63057"/>
    <lineage>
        <taxon>Eukaryota</taxon>
        <taxon>Viridiplantae</taxon>
        <taxon>Streptophyta</taxon>
        <taxon>Embryophyta</taxon>
        <taxon>Tracheophyta</taxon>
        <taxon>Spermatophyta</taxon>
        <taxon>Magnoliopsida</taxon>
        <taxon>eudicotyledons</taxon>
        <taxon>Gunneridae</taxon>
        <taxon>Pentapetalae</taxon>
        <taxon>rosids</taxon>
        <taxon>fabids</taxon>
        <taxon>Rosales</taxon>
        <taxon>Cannabaceae</taxon>
        <taxon>Trema</taxon>
    </lineage>
</organism>
<sequence>MPWESISEKKLDVTSPIRWPHPLLGTINLNSDASVRAHSRHTGEGGVFWNDEGRIVAAFAKFLEGSFSMENDEFLAI</sequence>
<comment type="caution">
    <text evidence="1">The sequence shown here is derived from an EMBL/GenBank/DDBJ whole genome shotgun (WGS) entry which is preliminary data.</text>
</comment>
<name>A0A2P5BZC4_TREOI</name>
<accession>A0A2P5BZC4</accession>
<evidence type="ECO:0000313" key="2">
    <source>
        <dbReference type="Proteomes" id="UP000237000"/>
    </source>
</evidence>
<dbReference type="InParanoid" id="A0A2P5BZC4"/>
<dbReference type="AlphaFoldDB" id="A0A2P5BZC4"/>
<protein>
    <recommendedName>
        <fullName evidence="3">RNase H type-1 domain-containing protein</fullName>
    </recommendedName>
</protein>